<dbReference type="Proteomes" id="UP000554726">
    <property type="component" value="Unassembled WGS sequence"/>
</dbReference>
<dbReference type="SUPFAM" id="SSF69754">
    <property type="entry name" value="Ribosome binding protein Y (YfiA homologue)"/>
    <property type="match status" value="1"/>
</dbReference>
<evidence type="ECO:0000313" key="1">
    <source>
        <dbReference type="EMBL" id="MBB4593888.1"/>
    </source>
</evidence>
<proteinExistence type="predicted"/>
<gene>
    <name evidence="1" type="ORF">FHR60_002572</name>
</gene>
<comment type="caution">
    <text evidence="1">The sequence shown here is derived from an EMBL/GenBank/DDBJ whole genome shotgun (WGS) entry which is preliminary data.</text>
</comment>
<accession>A0ABR6JME6</accession>
<dbReference type="EMBL" id="JACHNS010000004">
    <property type="protein sequence ID" value="MBB4593888.1"/>
    <property type="molecule type" value="Genomic_DNA"/>
</dbReference>
<name>A0ABR6JME6_9XANT</name>
<sequence length="148" mass="15981">MHEHAAVCHLAATPRCRRIKLPLRQTQRMTAKETSMQIQIQTDKHVPHDPSVVQHVEKTCTAQLAHFANDITRVDVHLRDENGQRGGAADRTCSIEAHVAGLPPIAATNSAETTASAVTGAARKLRTAIEHARGKQHAKATAPAPDSL</sequence>
<organism evidence="1 2">
    <name type="scientific">Xanthomonas cannabis</name>
    <dbReference type="NCBI Taxonomy" id="1885674"/>
    <lineage>
        <taxon>Bacteria</taxon>
        <taxon>Pseudomonadati</taxon>
        <taxon>Pseudomonadota</taxon>
        <taxon>Gammaproteobacteria</taxon>
        <taxon>Lysobacterales</taxon>
        <taxon>Lysobacteraceae</taxon>
        <taxon>Xanthomonas</taxon>
    </lineage>
</organism>
<keyword evidence="2" id="KW-1185">Reference proteome</keyword>
<dbReference type="InterPro" id="IPR036567">
    <property type="entry name" value="RHF-like"/>
</dbReference>
<dbReference type="InterPro" id="IPR003489">
    <property type="entry name" value="RHF/RaiA"/>
</dbReference>
<evidence type="ECO:0000313" key="2">
    <source>
        <dbReference type="Proteomes" id="UP000554726"/>
    </source>
</evidence>
<protein>
    <submittedName>
        <fullName evidence="1">Ribosome-associated translation inhibitor RaiA</fullName>
    </submittedName>
</protein>
<reference evidence="1 2" key="1">
    <citation type="submission" date="2020-08" db="EMBL/GenBank/DDBJ databases">
        <title>Studying the diversity of plant-associated saprophytic bacteria and their role in host health and plant-pathogen interactions.</title>
        <authorList>
            <person name="Potnis N."/>
        </authorList>
    </citation>
    <scope>NUCLEOTIDE SEQUENCE [LARGE SCALE GENOMIC DNA]</scope>
    <source>
        <strain evidence="1 2">F16</strain>
    </source>
</reference>
<dbReference type="Gene3D" id="3.30.160.100">
    <property type="entry name" value="Ribosome hibernation promotion factor-like"/>
    <property type="match status" value="1"/>
</dbReference>
<dbReference type="Pfam" id="PF02482">
    <property type="entry name" value="Ribosomal_S30AE"/>
    <property type="match status" value="1"/>
</dbReference>